<dbReference type="InterPro" id="IPR047951">
    <property type="entry name" value="Transpos_ISL3"/>
</dbReference>
<comment type="caution">
    <text evidence="3">The sequence shown here is derived from an EMBL/GenBank/DDBJ whole genome shotgun (WGS) entry which is preliminary data.</text>
</comment>
<dbReference type="AlphaFoldDB" id="A0A5D4QP53"/>
<dbReference type="Pfam" id="PF14690">
    <property type="entry name" value="Zn_ribbon_ISL3"/>
    <property type="match status" value="1"/>
</dbReference>
<sequence>MNSNIKLPGFEEVVVLSMEEVEEKLRIHVEMPVKAHVCPICGTSTVKIHDYRIQKIKHLKLFERQTLLFYKKRRYACQCGKKFVERNPFVDRYQRISVELNQAIKIRSIKGKTFKETAEVYGTSTSTVVRRFDLLAEATV</sequence>
<dbReference type="PANTHER" id="PTHR33498:SF1">
    <property type="entry name" value="TRANSPOSASE FOR INSERTION SEQUENCE ELEMENT IS1557"/>
    <property type="match status" value="1"/>
</dbReference>
<dbReference type="InterPro" id="IPR032877">
    <property type="entry name" value="Transposase_HTH"/>
</dbReference>
<dbReference type="Proteomes" id="UP000322139">
    <property type="component" value="Unassembled WGS sequence"/>
</dbReference>
<evidence type="ECO:0000313" key="3">
    <source>
        <dbReference type="EMBL" id="TYS39826.1"/>
    </source>
</evidence>
<feature type="domain" description="Transposase IS204/IS1001/IS1096/IS1165 helix-turn-helix" evidence="1">
    <location>
        <begin position="85"/>
        <end position="133"/>
    </location>
</feature>
<evidence type="ECO:0000313" key="4">
    <source>
        <dbReference type="Proteomes" id="UP000322139"/>
    </source>
</evidence>
<name>A0A5D4QP53_9BACI</name>
<dbReference type="PANTHER" id="PTHR33498">
    <property type="entry name" value="TRANSPOSASE FOR INSERTION SEQUENCE ELEMENT IS1557"/>
    <property type="match status" value="1"/>
</dbReference>
<gene>
    <name evidence="3" type="ORF">FZD51_25755</name>
</gene>
<dbReference type="InterPro" id="IPR029261">
    <property type="entry name" value="Transposase_Znf"/>
</dbReference>
<accession>A0A5D4QP53</accession>
<evidence type="ECO:0000259" key="2">
    <source>
        <dbReference type="Pfam" id="PF14690"/>
    </source>
</evidence>
<feature type="domain" description="Transposase IS204/IS1001/IS1096/IS1165 zinc-finger" evidence="2">
    <location>
        <begin position="35"/>
        <end position="79"/>
    </location>
</feature>
<evidence type="ECO:0000259" key="1">
    <source>
        <dbReference type="Pfam" id="PF13542"/>
    </source>
</evidence>
<organism evidence="3 4">
    <name type="scientific">Bacillus infantis</name>
    <dbReference type="NCBI Taxonomy" id="324767"/>
    <lineage>
        <taxon>Bacteria</taxon>
        <taxon>Bacillati</taxon>
        <taxon>Bacillota</taxon>
        <taxon>Bacilli</taxon>
        <taxon>Bacillales</taxon>
        <taxon>Bacillaceae</taxon>
        <taxon>Bacillus</taxon>
    </lineage>
</organism>
<dbReference type="Pfam" id="PF13542">
    <property type="entry name" value="HTH_Tnp_ISL3"/>
    <property type="match status" value="1"/>
</dbReference>
<dbReference type="RefSeq" id="WP_148977248.1">
    <property type="nucleotide sequence ID" value="NZ_VTER01000030.1"/>
</dbReference>
<protein>
    <submittedName>
        <fullName evidence="3">Transposase</fullName>
    </submittedName>
</protein>
<proteinExistence type="predicted"/>
<reference evidence="3 4" key="1">
    <citation type="submission" date="2019-08" db="EMBL/GenBank/DDBJ databases">
        <title>Bacillus genomes from the desert of Cuatro Cienegas, Coahuila.</title>
        <authorList>
            <person name="Olmedo-Alvarez G."/>
        </authorList>
    </citation>
    <scope>NUCLEOTIDE SEQUENCE [LARGE SCALE GENOMIC DNA]</scope>
    <source>
        <strain evidence="3 4">CH446_14T</strain>
    </source>
</reference>
<feature type="non-terminal residue" evidence="3">
    <location>
        <position position="140"/>
    </location>
</feature>
<dbReference type="EMBL" id="VTER01000030">
    <property type="protein sequence ID" value="TYS39826.1"/>
    <property type="molecule type" value="Genomic_DNA"/>
</dbReference>